<dbReference type="EMBL" id="MU003505">
    <property type="protein sequence ID" value="KAF2471303.1"/>
    <property type="molecule type" value="Genomic_DNA"/>
</dbReference>
<protein>
    <submittedName>
        <fullName evidence="1">Uncharacterized protein</fullName>
    </submittedName>
</protein>
<reference evidence="1" key="1">
    <citation type="journal article" date="2020" name="Stud. Mycol.">
        <title>101 Dothideomycetes genomes: a test case for predicting lifestyles and emergence of pathogens.</title>
        <authorList>
            <person name="Haridas S."/>
            <person name="Albert R."/>
            <person name="Binder M."/>
            <person name="Bloem J."/>
            <person name="Labutti K."/>
            <person name="Salamov A."/>
            <person name="Andreopoulos B."/>
            <person name="Baker S."/>
            <person name="Barry K."/>
            <person name="Bills G."/>
            <person name="Bluhm B."/>
            <person name="Cannon C."/>
            <person name="Castanera R."/>
            <person name="Culley D."/>
            <person name="Daum C."/>
            <person name="Ezra D."/>
            <person name="Gonzalez J."/>
            <person name="Henrissat B."/>
            <person name="Kuo A."/>
            <person name="Liang C."/>
            <person name="Lipzen A."/>
            <person name="Lutzoni F."/>
            <person name="Magnuson J."/>
            <person name="Mondo S."/>
            <person name="Nolan M."/>
            <person name="Ohm R."/>
            <person name="Pangilinan J."/>
            <person name="Park H.-J."/>
            <person name="Ramirez L."/>
            <person name="Alfaro M."/>
            <person name="Sun H."/>
            <person name="Tritt A."/>
            <person name="Yoshinaga Y."/>
            <person name="Zwiers L.-H."/>
            <person name="Turgeon B."/>
            <person name="Goodwin S."/>
            <person name="Spatafora J."/>
            <person name="Crous P."/>
            <person name="Grigoriev I."/>
        </authorList>
    </citation>
    <scope>NUCLEOTIDE SEQUENCE</scope>
    <source>
        <strain evidence="1">ATCC 200398</strain>
    </source>
</reference>
<gene>
    <name evidence="1" type="ORF">BDR25DRAFT_285829</name>
</gene>
<evidence type="ECO:0000313" key="1">
    <source>
        <dbReference type="EMBL" id="KAF2471303.1"/>
    </source>
</evidence>
<name>A0ACB6QWA8_9PLEO</name>
<proteinExistence type="predicted"/>
<comment type="caution">
    <text evidence="1">The sequence shown here is derived from an EMBL/GenBank/DDBJ whole genome shotgun (WGS) entry which is preliminary data.</text>
</comment>
<dbReference type="Proteomes" id="UP000799755">
    <property type="component" value="Unassembled WGS sequence"/>
</dbReference>
<evidence type="ECO:0000313" key="2">
    <source>
        <dbReference type="Proteomes" id="UP000799755"/>
    </source>
</evidence>
<sequence length="696" mass="77631">MLSLLGWKDILRPIRDGYRHVFPSPDTGPTPGERQKQRELDRLKGFTYFDTFQQLEDWAEAESDALQRANTPLLPRAPLAQQDRKKKKARVLLCHDYSGNYHDYEAVQGKGVDEESYSCEYLQFVDTFIYFSHKLACIPPPSWTNALHRNGVKVLGTLLIEPQTKEIGRLLTRGPAIGSPGEDLSFPMAQRLVDLARYCGFDGWLINIEKPFPRDVWDPKLLQAFLKYLRDNLGPERSVNALTEQNLSFSEACGSVLTNYSWKESNAYNTRSLVQERDMCLDDVFFGVDVWAQNATKLSRPRVTYPEKGGGGTNTGVAVAKLADIGLSVGIFAPAWSFEHFPGYGRTVERAVWDGYDLSDDLDCSCGDRSGRHPSNRGSPTTRSAAQYAAGSEMFFYTDFSRAFGRHEKSEQNSVHEGKALHSQLASQSILPYVSRSSVTDDQIGSSVNVLSQRLEDLPTHSQLVVEVGSTMPIGCATTGAYERWLPIFRLDMPANGFLQARIRCKYLLGARGASFYARSAKDFEFLPLQETEGVQWLEAPMSLGSDNSESNRLEEIGFYLKASPFGEDPVRVVEVMEIVIMPCSDFELPRYCIINAIRVEHRGAGETSHWRLCWACDGGIRAISSGLPYSEITGHCSHFLVHVSGLFVGRAYAPELILCPALVDSFIGQGAEVKVAAVGFDGRRLTERAVKLCIE</sequence>
<organism evidence="1 2">
    <name type="scientific">Lindgomyces ingoldianus</name>
    <dbReference type="NCBI Taxonomy" id="673940"/>
    <lineage>
        <taxon>Eukaryota</taxon>
        <taxon>Fungi</taxon>
        <taxon>Dikarya</taxon>
        <taxon>Ascomycota</taxon>
        <taxon>Pezizomycotina</taxon>
        <taxon>Dothideomycetes</taxon>
        <taxon>Pleosporomycetidae</taxon>
        <taxon>Pleosporales</taxon>
        <taxon>Lindgomycetaceae</taxon>
        <taxon>Lindgomyces</taxon>
    </lineage>
</organism>
<keyword evidence="2" id="KW-1185">Reference proteome</keyword>
<accession>A0ACB6QWA8</accession>